<dbReference type="InterPro" id="IPR017926">
    <property type="entry name" value="GATASE"/>
</dbReference>
<dbReference type="SUPFAM" id="SSF52317">
    <property type="entry name" value="Class I glutamine amidotransferase-like"/>
    <property type="match status" value="1"/>
</dbReference>
<gene>
    <name evidence="2" type="ORF">WOB96_11620</name>
</gene>
<dbReference type="Pfam" id="PF00117">
    <property type="entry name" value="GATase"/>
    <property type="match status" value="1"/>
</dbReference>
<sequence length="241" mass="25562">MKSLVAVRHIHFEDLGTLEPMLREKGYDIRYVDATIDQPDARELQSADLLVVLGGPIGAFDEGAYPFLAAELETIRQRLAADKPILGVCLGAQLIARVLGAKVYPMGIKEIGFASLDLTPEGRSSPLAALGDTPVLHWHGDQFDIPASAVPLASTPACPNQAFAAGPSVLGLQFHLEAAPGLLERWLVGHASELAQAGIDPCTLRAQARQAEASGRLAAAARSIMGAWLDGIESARSDIRT</sequence>
<reference evidence="2 3" key="1">
    <citation type="submission" date="2024-04" db="EMBL/GenBank/DDBJ databases">
        <authorList>
            <person name="Abashina T."/>
            <person name="Shaikin A."/>
        </authorList>
    </citation>
    <scope>NUCLEOTIDE SEQUENCE [LARGE SCALE GENOMIC DNA]</scope>
    <source>
        <strain evidence="2 3">AAFK</strain>
    </source>
</reference>
<feature type="domain" description="Glutamine amidotransferase" evidence="1">
    <location>
        <begin position="21"/>
        <end position="181"/>
    </location>
</feature>
<evidence type="ECO:0000259" key="1">
    <source>
        <dbReference type="Pfam" id="PF00117"/>
    </source>
</evidence>
<keyword evidence="2" id="KW-0315">Glutamine amidotransferase</keyword>
<dbReference type="PROSITE" id="PS51273">
    <property type="entry name" value="GATASE_TYPE_1"/>
    <property type="match status" value="1"/>
</dbReference>
<evidence type="ECO:0000313" key="3">
    <source>
        <dbReference type="Proteomes" id="UP001446205"/>
    </source>
</evidence>
<dbReference type="NCBIfam" id="NF005458">
    <property type="entry name" value="PRK07053.1"/>
    <property type="match status" value="1"/>
</dbReference>
<dbReference type="EMBL" id="JBBPCO010000011">
    <property type="protein sequence ID" value="MEK8090406.1"/>
    <property type="molecule type" value="Genomic_DNA"/>
</dbReference>
<comment type="caution">
    <text evidence="2">The sequence shown here is derived from an EMBL/GenBank/DDBJ whole genome shotgun (WGS) entry which is preliminary data.</text>
</comment>
<dbReference type="Proteomes" id="UP001446205">
    <property type="component" value="Unassembled WGS sequence"/>
</dbReference>
<dbReference type="RefSeq" id="WP_341371461.1">
    <property type="nucleotide sequence ID" value="NZ_JBBPCO010000011.1"/>
</dbReference>
<protein>
    <submittedName>
        <fullName evidence="2">Glutamine amidotransferase</fullName>
    </submittedName>
</protein>
<accession>A0ABU9DBQ2</accession>
<dbReference type="CDD" id="cd01741">
    <property type="entry name" value="GATase1_1"/>
    <property type="match status" value="1"/>
</dbReference>
<dbReference type="PANTHER" id="PTHR42695">
    <property type="entry name" value="GLUTAMINE AMIDOTRANSFERASE YLR126C-RELATED"/>
    <property type="match status" value="1"/>
</dbReference>
<proteinExistence type="predicted"/>
<keyword evidence="3" id="KW-1185">Reference proteome</keyword>
<organism evidence="2 3">
    <name type="scientific">Thermithiobacillus plumbiphilus</name>
    <dbReference type="NCBI Taxonomy" id="1729899"/>
    <lineage>
        <taxon>Bacteria</taxon>
        <taxon>Pseudomonadati</taxon>
        <taxon>Pseudomonadota</taxon>
        <taxon>Acidithiobacillia</taxon>
        <taxon>Acidithiobacillales</taxon>
        <taxon>Thermithiobacillaceae</taxon>
        <taxon>Thermithiobacillus</taxon>
    </lineage>
</organism>
<dbReference type="InterPro" id="IPR044992">
    <property type="entry name" value="ChyE-like"/>
</dbReference>
<dbReference type="InterPro" id="IPR029062">
    <property type="entry name" value="Class_I_gatase-like"/>
</dbReference>
<dbReference type="Gene3D" id="3.40.50.880">
    <property type="match status" value="1"/>
</dbReference>
<name>A0ABU9DBQ2_9PROT</name>
<evidence type="ECO:0000313" key="2">
    <source>
        <dbReference type="EMBL" id="MEK8090406.1"/>
    </source>
</evidence>
<dbReference type="PANTHER" id="PTHR42695:SF5">
    <property type="entry name" value="GLUTAMINE AMIDOTRANSFERASE YLR126C-RELATED"/>
    <property type="match status" value="1"/>
</dbReference>